<evidence type="ECO:0000256" key="4">
    <source>
        <dbReference type="ARBA" id="ARBA00022724"/>
    </source>
</evidence>
<dbReference type="InterPro" id="IPR001356">
    <property type="entry name" value="HD"/>
</dbReference>
<keyword evidence="9 10" id="KW-0539">Nucleus</keyword>
<sequence>MSLPHFYVSPFLGFPYTAPLLAPLSSESPGAPSKDYLPKMLGRVYEPLNFRCSSIGGSKPKVATPTVVGRIEQYKGENPTMFAWEIRDKLLADGVCTHSNVPSVSSINRILRNRSAEKAATEYARMASQVFHPLYPSPWWPPSGPGHLSSAASMAANPLLAMAQTSSAHTPRTNQMFPFPLPVTSSQHVSDEMEEEEESGQLQYNTDEETSTGSQCGLSDQDTFQKLRRNRTTFSQSQLELLEQEFVKTHYPGVATREALASKTNLSEARVQVWFSNRRAKWRRHQRLKIFHSAHSYQFPSPQRGPKKTSGLQNHQETSKYPNISFPDTLCSSIPSSFITPIPRNERTIEERGTSEIGMEKANRESTVEKTESLDLSVNKKLSTKPSFSISEHSAFKSMESQKNVLESGRCQIYYH</sequence>
<dbReference type="PROSITE" id="PS00027">
    <property type="entry name" value="HOMEOBOX_1"/>
    <property type="match status" value="1"/>
</dbReference>
<comment type="subcellular location">
    <subcellularLocation>
        <location evidence="1 10 11">Nucleus</location>
    </subcellularLocation>
</comment>
<evidence type="ECO:0000313" key="15">
    <source>
        <dbReference type="Proteomes" id="UP001165740"/>
    </source>
</evidence>
<dbReference type="Gene3D" id="1.10.10.60">
    <property type="entry name" value="Homeodomain-like"/>
    <property type="match status" value="1"/>
</dbReference>
<dbReference type="PROSITE" id="PS51057">
    <property type="entry name" value="PAIRED_2"/>
    <property type="match status" value="1"/>
</dbReference>
<evidence type="ECO:0000256" key="7">
    <source>
        <dbReference type="ARBA" id="ARBA00023155"/>
    </source>
</evidence>
<gene>
    <name evidence="16" type="primary">LOC106068342</name>
</gene>
<organism evidence="15 16">
    <name type="scientific">Biomphalaria glabrata</name>
    <name type="common">Bloodfluke planorb</name>
    <name type="synonym">Freshwater snail</name>
    <dbReference type="NCBI Taxonomy" id="6526"/>
    <lineage>
        <taxon>Eukaryota</taxon>
        <taxon>Metazoa</taxon>
        <taxon>Spiralia</taxon>
        <taxon>Lophotrochozoa</taxon>
        <taxon>Mollusca</taxon>
        <taxon>Gastropoda</taxon>
        <taxon>Heterobranchia</taxon>
        <taxon>Euthyneura</taxon>
        <taxon>Panpulmonata</taxon>
        <taxon>Hygrophila</taxon>
        <taxon>Lymnaeoidea</taxon>
        <taxon>Planorbidae</taxon>
        <taxon>Biomphalaria</taxon>
    </lineage>
</organism>
<dbReference type="Proteomes" id="UP001165740">
    <property type="component" value="Chromosome 9"/>
</dbReference>
<evidence type="ECO:0000256" key="6">
    <source>
        <dbReference type="ARBA" id="ARBA00023125"/>
    </source>
</evidence>
<dbReference type="SUPFAM" id="SSF46689">
    <property type="entry name" value="Homeodomain-like"/>
    <property type="match status" value="2"/>
</dbReference>
<dbReference type="Pfam" id="PF00292">
    <property type="entry name" value="PAX"/>
    <property type="match status" value="1"/>
</dbReference>
<dbReference type="GeneID" id="106068342"/>
<evidence type="ECO:0000256" key="3">
    <source>
        <dbReference type="ARBA" id="ARBA00022473"/>
    </source>
</evidence>
<evidence type="ECO:0000256" key="8">
    <source>
        <dbReference type="ARBA" id="ARBA00023163"/>
    </source>
</evidence>
<evidence type="ECO:0000256" key="1">
    <source>
        <dbReference type="ARBA" id="ARBA00004123"/>
    </source>
</evidence>
<keyword evidence="3" id="KW-0217">Developmental protein</keyword>
<evidence type="ECO:0000256" key="10">
    <source>
        <dbReference type="PROSITE-ProRule" id="PRU00108"/>
    </source>
</evidence>
<dbReference type="InterPro" id="IPR043565">
    <property type="entry name" value="PAX_fam"/>
</dbReference>
<dbReference type="AlphaFoldDB" id="A0A9W3BBB8"/>
<dbReference type="InterPro" id="IPR017970">
    <property type="entry name" value="Homeobox_CS"/>
</dbReference>
<dbReference type="PANTHER" id="PTHR45636:SF41">
    <property type="entry name" value="PAIRED BOX PROTEIN PAX-6-RELATED"/>
    <property type="match status" value="1"/>
</dbReference>
<dbReference type="OrthoDB" id="3225452at2759"/>
<dbReference type="SMART" id="SM00351">
    <property type="entry name" value="PAX"/>
    <property type="match status" value="1"/>
</dbReference>
<comment type="similarity">
    <text evidence="2">Belongs to the paired homeobox family.</text>
</comment>
<feature type="region of interest" description="Disordered" evidence="12">
    <location>
        <begin position="294"/>
        <end position="323"/>
    </location>
</feature>
<evidence type="ECO:0000256" key="5">
    <source>
        <dbReference type="ARBA" id="ARBA00023015"/>
    </source>
</evidence>
<dbReference type="GO" id="GO:0000981">
    <property type="term" value="F:DNA-binding transcription factor activity, RNA polymerase II-specific"/>
    <property type="evidence" value="ECO:0007669"/>
    <property type="project" value="InterPro"/>
</dbReference>
<feature type="compositionally biased region" description="Polar residues" evidence="12">
    <location>
        <begin position="200"/>
        <end position="219"/>
    </location>
</feature>
<protein>
    <submittedName>
        <fullName evidence="16">Paired box protein Pax-6-like</fullName>
    </submittedName>
</protein>
<dbReference type="GO" id="GO:0005634">
    <property type="term" value="C:nucleus"/>
    <property type="evidence" value="ECO:0007669"/>
    <property type="project" value="UniProtKB-SubCell"/>
</dbReference>
<feature type="region of interest" description="Disordered" evidence="12">
    <location>
        <begin position="189"/>
        <end position="219"/>
    </location>
</feature>
<feature type="DNA-binding region" description="Homeobox" evidence="10">
    <location>
        <begin position="227"/>
        <end position="286"/>
    </location>
</feature>
<dbReference type="PANTHER" id="PTHR45636">
    <property type="entry name" value="PAIRED BOX PROTEIN PAX-6-RELATED-RELATED"/>
    <property type="match status" value="1"/>
</dbReference>
<keyword evidence="7 10" id="KW-0371">Homeobox</keyword>
<keyword evidence="5" id="KW-0805">Transcription regulation</keyword>
<evidence type="ECO:0000256" key="2">
    <source>
        <dbReference type="ARBA" id="ARBA00005733"/>
    </source>
</evidence>
<dbReference type="FunFam" id="1.10.10.10:FF:000003">
    <property type="entry name" value="Paired box protein Pax-6"/>
    <property type="match status" value="1"/>
</dbReference>
<evidence type="ECO:0000313" key="16">
    <source>
        <dbReference type="RefSeq" id="XP_055896731.1"/>
    </source>
</evidence>
<evidence type="ECO:0000259" key="13">
    <source>
        <dbReference type="PROSITE" id="PS50071"/>
    </source>
</evidence>
<evidence type="ECO:0000256" key="9">
    <source>
        <dbReference type="ARBA" id="ARBA00023242"/>
    </source>
</evidence>
<dbReference type="InterPro" id="IPR009057">
    <property type="entry name" value="Homeodomain-like_sf"/>
</dbReference>
<name>A0A9W3BBB8_BIOGL</name>
<keyword evidence="15" id="KW-1185">Reference proteome</keyword>
<evidence type="ECO:0000259" key="14">
    <source>
        <dbReference type="PROSITE" id="PS51057"/>
    </source>
</evidence>
<dbReference type="InterPro" id="IPR036388">
    <property type="entry name" value="WH-like_DNA-bd_sf"/>
</dbReference>
<dbReference type="InterPro" id="IPR001523">
    <property type="entry name" value="Paired_dom"/>
</dbReference>
<reference evidence="16" key="1">
    <citation type="submission" date="2025-08" db="UniProtKB">
        <authorList>
            <consortium name="RefSeq"/>
        </authorList>
    </citation>
    <scope>IDENTIFICATION</scope>
</reference>
<accession>A0A9W3BBB8</accession>
<dbReference type="SMART" id="SM00389">
    <property type="entry name" value="HOX"/>
    <property type="match status" value="1"/>
</dbReference>
<proteinExistence type="inferred from homology"/>
<dbReference type="PROSITE" id="PS50071">
    <property type="entry name" value="HOMEOBOX_2"/>
    <property type="match status" value="1"/>
</dbReference>
<dbReference type="Pfam" id="PF00046">
    <property type="entry name" value="Homeodomain"/>
    <property type="match status" value="1"/>
</dbReference>
<dbReference type="RefSeq" id="XP_055896731.1">
    <property type="nucleotide sequence ID" value="XM_056040756.1"/>
</dbReference>
<keyword evidence="6 10" id="KW-0238">DNA-binding</keyword>
<dbReference type="CDD" id="cd00086">
    <property type="entry name" value="homeodomain"/>
    <property type="match status" value="1"/>
</dbReference>
<feature type="domain" description="Paired" evidence="14">
    <location>
        <begin position="1"/>
        <end position="114"/>
    </location>
</feature>
<keyword evidence="4" id="KW-0563">Paired box</keyword>
<feature type="domain" description="Homeobox" evidence="13">
    <location>
        <begin position="225"/>
        <end position="285"/>
    </location>
</feature>
<dbReference type="Gene3D" id="1.10.10.10">
    <property type="entry name" value="Winged helix-like DNA-binding domain superfamily/Winged helix DNA-binding domain"/>
    <property type="match status" value="1"/>
</dbReference>
<evidence type="ECO:0000256" key="11">
    <source>
        <dbReference type="RuleBase" id="RU000682"/>
    </source>
</evidence>
<dbReference type="FunFam" id="1.10.10.60:FF:000307">
    <property type="entry name" value="Eyegone, isoform A"/>
    <property type="match status" value="1"/>
</dbReference>
<dbReference type="GO" id="GO:0000978">
    <property type="term" value="F:RNA polymerase II cis-regulatory region sequence-specific DNA binding"/>
    <property type="evidence" value="ECO:0007669"/>
    <property type="project" value="TreeGrafter"/>
</dbReference>
<evidence type="ECO:0000256" key="12">
    <source>
        <dbReference type="SAM" id="MobiDB-lite"/>
    </source>
</evidence>
<feature type="compositionally biased region" description="Polar residues" evidence="12">
    <location>
        <begin position="310"/>
        <end position="322"/>
    </location>
</feature>
<keyword evidence="8" id="KW-0804">Transcription</keyword>